<evidence type="ECO:0000313" key="5">
    <source>
        <dbReference type="EMBL" id="GAA5048479.1"/>
    </source>
</evidence>
<evidence type="ECO:0000256" key="2">
    <source>
        <dbReference type="ARBA" id="ARBA00022840"/>
    </source>
</evidence>
<name>A0AAV3UG92_9EURY</name>
<evidence type="ECO:0000259" key="4">
    <source>
        <dbReference type="Pfam" id="PF06745"/>
    </source>
</evidence>
<keyword evidence="2" id="KW-0067">ATP-binding</keyword>
<keyword evidence="1" id="KW-0547">Nucleotide-binding</keyword>
<gene>
    <name evidence="5" type="ORF">GCM10025751_20380</name>
</gene>
<organism evidence="5 6">
    <name type="scientific">Haladaptatus pallidirubidus</name>
    <dbReference type="NCBI Taxonomy" id="1008152"/>
    <lineage>
        <taxon>Archaea</taxon>
        <taxon>Methanobacteriati</taxon>
        <taxon>Methanobacteriota</taxon>
        <taxon>Stenosarchaea group</taxon>
        <taxon>Halobacteria</taxon>
        <taxon>Halobacteriales</taxon>
        <taxon>Haladaptataceae</taxon>
        <taxon>Haladaptatus</taxon>
    </lineage>
</organism>
<dbReference type="Proteomes" id="UP001501729">
    <property type="component" value="Unassembled WGS sequence"/>
</dbReference>
<dbReference type="Gene3D" id="3.40.50.300">
    <property type="entry name" value="P-loop containing nucleotide triphosphate hydrolases"/>
    <property type="match status" value="1"/>
</dbReference>
<dbReference type="InterPro" id="IPR014774">
    <property type="entry name" value="KaiC-like_dom"/>
</dbReference>
<dbReference type="PANTHER" id="PTHR43637">
    <property type="entry name" value="UPF0273 PROTEIN TM_0370"/>
    <property type="match status" value="1"/>
</dbReference>
<dbReference type="Pfam" id="PF06745">
    <property type="entry name" value="ATPase"/>
    <property type="match status" value="1"/>
</dbReference>
<proteinExistence type="predicted"/>
<dbReference type="PANTHER" id="PTHR43637:SF2">
    <property type="entry name" value="PROTEIN GVPD 1"/>
    <property type="match status" value="1"/>
</dbReference>
<dbReference type="SUPFAM" id="SSF52540">
    <property type="entry name" value="P-loop containing nucleoside triphosphate hydrolases"/>
    <property type="match status" value="1"/>
</dbReference>
<evidence type="ECO:0000313" key="6">
    <source>
        <dbReference type="Proteomes" id="UP001501729"/>
    </source>
</evidence>
<accession>A0AAV3UG92</accession>
<dbReference type="AlphaFoldDB" id="A0AAV3UG92"/>
<comment type="caution">
    <text evidence="5">The sequence shown here is derived from an EMBL/GenBank/DDBJ whole genome shotgun (WGS) entry which is preliminary data.</text>
</comment>
<protein>
    <recommendedName>
        <fullName evidence="4">KaiC-like domain-containing protein</fullName>
    </recommendedName>
</protein>
<sequence length="308" mass="34307">MAENDRVFTEYHGFRQVATGVSGLDDHLPQGLPRNSFVLVSGEGGTRNSAIQAELVWRTLGRDESAVILSFTEPPVSVVEQFLSLEWNVLPYLEAGQLHIIDCFTYRVNDRKRMFARMDDWNQFLHRITSSATTTVRDPSDTSELQNKLDNCLESLSMSDSGVVVIDSLTEFGTLVQPVQAYDFVKDVRADVCKGRFVPVFAGATFAGDEAVFPHDMAYVMDDLIDLQLNGSVIEDVLVKRIRIRKMNGVLTIPEWVAYEYTGGDGLVSFDPLEELEKSEEMLGTRSESPPDDGRPAADESSKIDAPE</sequence>
<keyword evidence="6" id="KW-1185">Reference proteome</keyword>
<feature type="compositionally biased region" description="Basic and acidic residues" evidence="3">
    <location>
        <begin position="292"/>
        <end position="308"/>
    </location>
</feature>
<feature type="domain" description="KaiC-like" evidence="4">
    <location>
        <begin position="17"/>
        <end position="262"/>
    </location>
</feature>
<evidence type="ECO:0000256" key="3">
    <source>
        <dbReference type="SAM" id="MobiDB-lite"/>
    </source>
</evidence>
<reference evidence="5 6" key="1">
    <citation type="journal article" date="2019" name="Int. J. Syst. Evol. Microbiol.">
        <title>The Global Catalogue of Microorganisms (GCM) 10K type strain sequencing project: providing services to taxonomists for standard genome sequencing and annotation.</title>
        <authorList>
            <consortium name="The Broad Institute Genomics Platform"/>
            <consortium name="The Broad Institute Genome Sequencing Center for Infectious Disease"/>
            <person name="Wu L."/>
            <person name="Ma J."/>
        </authorList>
    </citation>
    <scope>NUCLEOTIDE SEQUENCE [LARGE SCALE GENOMIC DNA]</scope>
    <source>
        <strain evidence="5 6">JCM 17504</strain>
    </source>
</reference>
<dbReference type="GO" id="GO:0005524">
    <property type="term" value="F:ATP binding"/>
    <property type="evidence" value="ECO:0007669"/>
    <property type="project" value="UniProtKB-KW"/>
</dbReference>
<feature type="region of interest" description="Disordered" evidence="3">
    <location>
        <begin position="277"/>
        <end position="308"/>
    </location>
</feature>
<evidence type="ECO:0000256" key="1">
    <source>
        <dbReference type="ARBA" id="ARBA00022741"/>
    </source>
</evidence>
<dbReference type="EMBL" id="BAABKX010000001">
    <property type="protein sequence ID" value="GAA5048479.1"/>
    <property type="molecule type" value="Genomic_DNA"/>
</dbReference>
<dbReference type="InterPro" id="IPR027417">
    <property type="entry name" value="P-loop_NTPase"/>
</dbReference>